<dbReference type="RefSeq" id="XP_001009635.2">
    <property type="nucleotide sequence ID" value="XM_001009635.2"/>
</dbReference>
<dbReference type="Gene3D" id="3.80.10.10">
    <property type="entry name" value="Ribonuclease Inhibitor"/>
    <property type="match status" value="3"/>
</dbReference>
<dbReference type="InterPro" id="IPR032675">
    <property type="entry name" value="LRR_dom_sf"/>
</dbReference>
<protein>
    <submittedName>
        <fullName evidence="1">Uncharacterized protein</fullName>
    </submittedName>
</protein>
<evidence type="ECO:0000313" key="1">
    <source>
        <dbReference type="EMBL" id="EAR89390.2"/>
    </source>
</evidence>
<dbReference type="PROSITE" id="PS51450">
    <property type="entry name" value="LRR"/>
    <property type="match status" value="1"/>
</dbReference>
<organism evidence="1 2">
    <name type="scientific">Tetrahymena thermophila (strain SB210)</name>
    <dbReference type="NCBI Taxonomy" id="312017"/>
    <lineage>
        <taxon>Eukaryota</taxon>
        <taxon>Sar</taxon>
        <taxon>Alveolata</taxon>
        <taxon>Ciliophora</taxon>
        <taxon>Intramacronucleata</taxon>
        <taxon>Oligohymenophorea</taxon>
        <taxon>Hymenostomatida</taxon>
        <taxon>Tetrahymenina</taxon>
        <taxon>Tetrahymenidae</taxon>
        <taxon>Tetrahymena</taxon>
    </lineage>
</organism>
<reference evidence="2" key="1">
    <citation type="journal article" date="2006" name="PLoS Biol.">
        <title>Macronuclear genome sequence of the ciliate Tetrahymena thermophila, a model eukaryote.</title>
        <authorList>
            <person name="Eisen J.A."/>
            <person name="Coyne R.S."/>
            <person name="Wu M."/>
            <person name="Wu D."/>
            <person name="Thiagarajan M."/>
            <person name="Wortman J.R."/>
            <person name="Badger J.H."/>
            <person name="Ren Q."/>
            <person name="Amedeo P."/>
            <person name="Jones K.M."/>
            <person name="Tallon L.J."/>
            <person name="Delcher A.L."/>
            <person name="Salzberg S.L."/>
            <person name="Silva J.C."/>
            <person name="Haas B.J."/>
            <person name="Majoros W.H."/>
            <person name="Farzad M."/>
            <person name="Carlton J.M."/>
            <person name="Smith R.K. Jr."/>
            <person name="Garg J."/>
            <person name="Pearlman R.E."/>
            <person name="Karrer K.M."/>
            <person name="Sun L."/>
            <person name="Manning G."/>
            <person name="Elde N.C."/>
            <person name="Turkewitz A.P."/>
            <person name="Asai D.J."/>
            <person name="Wilkes D.E."/>
            <person name="Wang Y."/>
            <person name="Cai H."/>
            <person name="Collins K."/>
            <person name="Stewart B.A."/>
            <person name="Lee S.R."/>
            <person name="Wilamowska K."/>
            <person name="Weinberg Z."/>
            <person name="Ruzzo W.L."/>
            <person name="Wloga D."/>
            <person name="Gaertig J."/>
            <person name="Frankel J."/>
            <person name="Tsao C.-C."/>
            <person name="Gorovsky M.A."/>
            <person name="Keeling P.J."/>
            <person name="Waller R.F."/>
            <person name="Patron N.J."/>
            <person name="Cherry J.M."/>
            <person name="Stover N.A."/>
            <person name="Krieger C.J."/>
            <person name="del Toro C."/>
            <person name="Ryder H.F."/>
            <person name="Williamson S.C."/>
            <person name="Barbeau R.A."/>
            <person name="Hamilton E.P."/>
            <person name="Orias E."/>
        </authorList>
    </citation>
    <scope>NUCLEOTIDE SEQUENCE [LARGE SCALE GENOMIC DNA]</scope>
    <source>
        <strain evidence="2">SB210</strain>
    </source>
</reference>
<gene>
    <name evidence="1" type="ORF">TTHERM_00375070</name>
</gene>
<evidence type="ECO:0000313" key="2">
    <source>
        <dbReference type="Proteomes" id="UP000009168"/>
    </source>
</evidence>
<dbReference type="EMBL" id="GG662821">
    <property type="protein sequence ID" value="EAR89390.2"/>
    <property type="molecule type" value="Genomic_DNA"/>
</dbReference>
<dbReference type="eggNOG" id="ENOG502SRAI">
    <property type="taxonomic scope" value="Eukaryota"/>
</dbReference>
<dbReference type="InterPro" id="IPR001611">
    <property type="entry name" value="Leu-rich_rpt"/>
</dbReference>
<sequence length="1614" mass="186011">MGGAVCTKIDELGPKTKEIFELEFDMEQAELIESSDKYKLYRIKKNQKVIRKRGKSNDFQPNSKVKKGGEEEENIDGKILAVKFENYILNPGNFIDSYLPRDEKLLTIEPNKNIIKIFDIYSWEESKSVFQKVYIIENIQTTLRQELRIMEIKNMQYTDDEFIKLIGDLIQGLEFLRGKKLQVNIDVDHVYKVENDYKWASYESIALYDNPLPVQQELYNILQLVMLILKKVFHSNETSILKQNHQKSFKLIQQMQVYTEQNLSIDFYKKFYLLIENIKEQDNDYLFTKMVEEIKIKIDKNNQLELVEELKKFKPQELKLEIEGKDETLWRTVNEEIRKMFEIKQLEIKSNQSQITSLQANDICLAISSTCKMMDSLSLVMKENLLDKDFLHYFSTFFSQFEFVNLKLELSSNYLSSNYKQLRQLLVNQQNSLITLHLDLENNFVTKEEAIQLAFGFSRLYMLQHLYLNLSNNYISNYGYINLIECISCLSYLSSLSLYFSKCYIEYEGFLVTELLSNLLNLTQIKLDISLNNLKKKVNQISIRDFKKQDRPNQEQRKTEFFNNLIGELNQFQQNEPLQSPKNANEDKLLNPALLPGPHLIEEEEENSSKETQTKIKGLYGTANTLPNNFEEKDVTSFSNSKIELQQQQQSDQNIGSYQKTASFSLIQPKQNKQITNVVKFSSKQSSMKRIEEEKAESKKKQTQKNNPFLFVNNPQLGSIYLNLCKTNLVEEQLQLLLDKIPKQREKLKYLRLNIQSNSELKNFKQVSDSIMYLKDCIELEINCEKNYYDLIDRDFVDFNLSSLLCLRKLTLNFNYIYLQLRQIMNLFQSIQYLSELTELELCLFENQLENQGIMLLGESLKNLKKLVYLKLFCYKIGLQSYPEESENMLIHNQNLAAIQNKKILPNSGQSISFQNQTQPQIGNIQSPLLIEQDYQDKEIENNELENDQNLNNFKDIPAAITNSNITGSILPQQLQSPHNNIIINQQQQINALIKQHSIALSAHSPAHGHINQFASHPENMLAPISKAISQMNQLQTLKICLSFNILGVLGLQQFSQCLNNKSNLTKLSLSFRNCMLDKSDNFSYLLNSLNGVASNLKILNLNLKNNLNLNQSISISNNYFQNMVNLEDLTLNFQKSDLADLGITNIATNLLFITKTLKNLSISLSEQLLISDQALFNLFISISKCQNLETIKLDLSKNVYLNTLQGIENFNKILNLKQYSLQLSKCTIDLIGGANISTSYYFQQPKLEILNLSLSNNQLASPGLQSLSNSLQTLTSSLKQLILDLESNSIEENAFQKLFNIISEMTELTLLELDLSKNSLQSIQPQNFSLILPTKCQLKKLTLILKKTFITPQMCSALFLRMKKLTKIVDLTLDFSQNMLEKSQSQVINPQQQINNYQQQQLLQSNNAIIQNEKQNPQPETEQSNQVLVVPGHQKGASNTSLNAILKAPSGAVISQNYNALEKPQDKILISHQNNPSSLSIISFPPQLYKRNSMSAQIVNSLANPFEAFPEALQNMNHLCSLKLNIMQNMSALNTSLFYITHGIVASCINMHHIKVKSEAWNACYSSFMLYFIEVKNQIQTILARNKILISLSEQFGSSILNDWNLLYTSTIQ</sequence>
<dbReference type="GeneID" id="7838505"/>
<proteinExistence type="predicted"/>
<accession>I7LU44</accession>
<dbReference type="Proteomes" id="UP000009168">
    <property type="component" value="Unassembled WGS sequence"/>
</dbReference>
<keyword evidence="2" id="KW-1185">Reference proteome</keyword>
<dbReference type="SUPFAM" id="SSF52047">
    <property type="entry name" value="RNI-like"/>
    <property type="match status" value="3"/>
</dbReference>
<dbReference type="KEGG" id="tet:TTHERM_00375070"/>
<name>I7LU44_TETTS</name>
<dbReference type="InParanoid" id="I7LU44"/>